<name>A0A2S8FG76_9BACT</name>
<dbReference type="GO" id="GO:0044874">
    <property type="term" value="P:lipoprotein localization to outer membrane"/>
    <property type="evidence" value="ECO:0007669"/>
    <property type="project" value="TreeGrafter"/>
</dbReference>
<evidence type="ECO:0000256" key="5">
    <source>
        <dbReference type="ARBA" id="ARBA00022989"/>
    </source>
</evidence>
<comment type="caution">
    <text evidence="9">The sequence shown here is derived from an EMBL/GenBank/DDBJ whole genome shotgun (WGS) entry which is preliminary data.</text>
</comment>
<reference evidence="9 10" key="1">
    <citation type="submission" date="2018-02" db="EMBL/GenBank/DDBJ databases">
        <title>Comparative genomes isolates from brazilian mangrove.</title>
        <authorList>
            <person name="Araujo J.E."/>
            <person name="Taketani R.G."/>
            <person name="Silva M.C.P."/>
            <person name="Loureco M.V."/>
            <person name="Andreote F.D."/>
        </authorList>
    </citation>
    <scope>NUCLEOTIDE SEQUENCE [LARGE SCALE GENOMIC DNA]</scope>
    <source>
        <strain evidence="9 10">HEX-2 MGV</strain>
    </source>
</reference>
<comment type="subcellular location">
    <subcellularLocation>
        <location evidence="1">Cell membrane</location>
        <topology evidence="1">Multi-pass membrane protein</topology>
    </subcellularLocation>
</comment>
<organism evidence="9 10">
    <name type="scientific">Blastopirellula marina</name>
    <dbReference type="NCBI Taxonomy" id="124"/>
    <lineage>
        <taxon>Bacteria</taxon>
        <taxon>Pseudomonadati</taxon>
        <taxon>Planctomycetota</taxon>
        <taxon>Planctomycetia</taxon>
        <taxon>Pirellulales</taxon>
        <taxon>Pirellulaceae</taxon>
        <taxon>Blastopirellula</taxon>
    </lineage>
</organism>
<dbReference type="RefSeq" id="WP_105353679.1">
    <property type="nucleotide sequence ID" value="NZ_PUIA01000037.1"/>
</dbReference>
<dbReference type="InterPro" id="IPR051447">
    <property type="entry name" value="Lipoprotein-release_system"/>
</dbReference>
<feature type="transmembrane region" description="Helical" evidence="7">
    <location>
        <begin position="359"/>
        <end position="381"/>
    </location>
</feature>
<dbReference type="GO" id="GO:0098797">
    <property type="term" value="C:plasma membrane protein complex"/>
    <property type="evidence" value="ECO:0007669"/>
    <property type="project" value="TreeGrafter"/>
</dbReference>
<feature type="transmembrane region" description="Helical" evidence="7">
    <location>
        <begin position="271"/>
        <end position="291"/>
    </location>
</feature>
<gene>
    <name evidence="9" type="ORF">C5Y96_12440</name>
</gene>
<feature type="domain" description="ABC3 transporter permease C-terminal" evidence="8">
    <location>
        <begin position="271"/>
        <end position="385"/>
    </location>
</feature>
<evidence type="ECO:0000313" key="10">
    <source>
        <dbReference type="Proteomes" id="UP000240009"/>
    </source>
</evidence>
<feature type="domain" description="ABC3 transporter permease C-terminal" evidence="8">
    <location>
        <begin position="666"/>
        <end position="778"/>
    </location>
</feature>
<dbReference type="Proteomes" id="UP000240009">
    <property type="component" value="Unassembled WGS sequence"/>
</dbReference>
<evidence type="ECO:0000259" key="8">
    <source>
        <dbReference type="Pfam" id="PF02687"/>
    </source>
</evidence>
<dbReference type="Pfam" id="PF02687">
    <property type="entry name" value="FtsX"/>
    <property type="match status" value="2"/>
</dbReference>
<evidence type="ECO:0000256" key="4">
    <source>
        <dbReference type="ARBA" id="ARBA00022692"/>
    </source>
</evidence>
<feature type="transmembrane region" description="Helical" evidence="7">
    <location>
        <begin position="312"/>
        <end position="339"/>
    </location>
</feature>
<dbReference type="PANTHER" id="PTHR30489:SF0">
    <property type="entry name" value="LIPOPROTEIN-RELEASING SYSTEM TRANSMEMBRANE PROTEIN LOLE"/>
    <property type="match status" value="1"/>
</dbReference>
<dbReference type="PANTHER" id="PTHR30489">
    <property type="entry name" value="LIPOPROTEIN-RELEASING SYSTEM TRANSMEMBRANE PROTEIN LOLE"/>
    <property type="match status" value="1"/>
</dbReference>
<dbReference type="AlphaFoldDB" id="A0A2S8FG76"/>
<feature type="transmembrane region" description="Helical" evidence="7">
    <location>
        <begin position="708"/>
        <end position="734"/>
    </location>
</feature>
<evidence type="ECO:0000256" key="2">
    <source>
        <dbReference type="ARBA" id="ARBA00005236"/>
    </source>
</evidence>
<keyword evidence="4 7" id="KW-0812">Transmembrane</keyword>
<evidence type="ECO:0000313" key="9">
    <source>
        <dbReference type="EMBL" id="PQO31156.1"/>
    </source>
</evidence>
<sequence>MKTLNRKLLRDLFAARGLLIAIISIMMLGSALLIGMQSTFYNMRAAKDRYYRQCRMASFWIDLKKAPLAELEILNDLPGIRSWQDRIQFPVTVDLDQRMRPLNGTVISMPDRRQAVTNDIVLIRGDYFSDRDEPEVIVNDKFAEANRLHPGQKLHLLLNNRREEFLIVGTAISSEFTYLIGPGSLTPDPENFGVFYLPRKQMEELFDFEGAANQVIGQFTPDIGKGENAVLDLAERKLESSGFISATLLKDFTSNYFVSNEISQLSSMSSFLPSMFLVVAALILNVLMTRLAKQQRTTVGTLKALGYTDGTIFLHFLKFGTAVGMVAGILASGLGTLVTLGMLSQYQQFFQFPDLRNDFYLRTHVIGWSVSIVCAMLGSLYGARQMLLLRPAEAMRPEPPAKGGRIFLEHFTLLWNELSPGWRVTLRSMVRHRTRTAVALFAGTVGAGILISGLMMMEATEYFIRDEFELRNRSDIDLTFKDALDREAWYDLSHLPGVDRVEPLFSVACDFVNGPHERQGAIQGIINNAQLTVPTDKDKRRINIPSVGLVMERRLADHLRLNVGDLVEIRPKSGRRDPVHVPLAVVSESQFGLNVYADLEYLCRIRGESFAMSGAQLKVNQTDKAQRELYHTLKQMPAMEAINSRLELIKNMRETIIQNQNVAIGMIVVFAGTIFFGNVLNASLVNLSERQREVATMGAMGYTRWEIGLLFLRESLLINMLGAVLGLPVGYVLIKLMTKMIDQDLVRFPIVTAPWIYVSAFITALFFTLMAHAVVQWQIHGMNWLESLKVRE</sequence>
<feature type="transmembrane region" description="Helical" evidence="7">
    <location>
        <begin position="437"/>
        <end position="457"/>
    </location>
</feature>
<keyword evidence="5 7" id="KW-1133">Transmembrane helix</keyword>
<evidence type="ECO:0000256" key="3">
    <source>
        <dbReference type="ARBA" id="ARBA00022475"/>
    </source>
</evidence>
<proteinExistence type="inferred from homology"/>
<accession>A0A2S8FG76</accession>
<dbReference type="OrthoDB" id="5137249at2"/>
<dbReference type="InterPro" id="IPR003838">
    <property type="entry name" value="ABC3_permease_C"/>
</dbReference>
<keyword evidence="6 7" id="KW-0472">Membrane</keyword>
<evidence type="ECO:0000256" key="7">
    <source>
        <dbReference type="SAM" id="Phobius"/>
    </source>
</evidence>
<evidence type="ECO:0000256" key="1">
    <source>
        <dbReference type="ARBA" id="ARBA00004651"/>
    </source>
</evidence>
<evidence type="ECO:0000256" key="6">
    <source>
        <dbReference type="ARBA" id="ARBA00023136"/>
    </source>
</evidence>
<feature type="transmembrane region" description="Helical" evidence="7">
    <location>
        <begin position="662"/>
        <end position="687"/>
    </location>
</feature>
<keyword evidence="3" id="KW-1003">Cell membrane</keyword>
<feature type="transmembrane region" description="Helical" evidence="7">
    <location>
        <begin position="754"/>
        <end position="775"/>
    </location>
</feature>
<feature type="transmembrane region" description="Helical" evidence="7">
    <location>
        <begin position="12"/>
        <end position="34"/>
    </location>
</feature>
<dbReference type="EMBL" id="PUIA01000037">
    <property type="protein sequence ID" value="PQO31156.1"/>
    <property type="molecule type" value="Genomic_DNA"/>
</dbReference>
<comment type="similarity">
    <text evidence="2">Belongs to the ABC-4 integral membrane protein family. LolC/E subfamily.</text>
</comment>
<protein>
    <recommendedName>
        <fullName evidence="8">ABC3 transporter permease C-terminal domain-containing protein</fullName>
    </recommendedName>
</protein>